<proteinExistence type="predicted"/>
<dbReference type="Proteomes" id="UP000224660">
    <property type="component" value="Segment"/>
</dbReference>
<name>A0A217EQI8_9CAUD</name>
<dbReference type="EMBL" id="KY368639">
    <property type="protein sequence ID" value="APZ82297.1"/>
    <property type="molecule type" value="Genomic_DNA"/>
</dbReference>
<evidence type="ECO:0000313" key="2">
    <source>
        <dbReference type="Proteomes" id="UP000224660"/>
    </source>
</evidence>
<evidence type="ECO:0000313" key="1">
    <source>
        <dbReference type="EMBL" id="APZ82297.1"/>
    </source>
</evidence>
<reference evidence="1 2" key="1">
    <citation type="journal article" date="2017" name="Viruses">
        <title>Characterization of Bacillus subtilis Viruses vB_BsuM-Goe2 and vB_BsuM-Goe3.</title>
        <authorList>
            <person name="Willms I.M."/>
            <person name="Hoppert M."/>
            <person name="Hertel R."/>
        </authorList>
    </citation>
    <scope>NUCLEOTIDE SEQUENCE [LARGE SCALE GENOMIC DNA]</scope>
</reference>
<sequence>MWGEAEYLKRGLGYSTVNLRSDFPWLEIKLSVLVNSPRILEV</sequence>
<organism evidence="1 2">
    <name type="scientific">Bacillus phage vB_BsuM-Goe2</name>
    <dbReference type="NCBI Taxonomy" id="1933062"/>
    <lineage>
        <taxon>Viruses</taxon>
        <taxon>Duplodnaviria</taxon>
        <taxon>Heunggongvirae</taxon>
        <taxon>Uroviricota</taxon>
        <taxon>Caudoviricetes</taxon>
        <taxon>Herelleviridae</taxon>
        <taxon>Spounavirinae</taxon>
        <taxon>Okubovirus</taxon>
        <taxon>Okubovirus camphawk</taxon>
    </lineage>
</organism>
<gene>
    <name evidence="1" type="ORF">Goe2_c05900</name>
</gene>
<protein>
    <submittedName>
        <fullName evidence="1">Uncharacterized protein</fullName>
    </submittedName>
</protein>
<accession>A0A217EQI8</accession>